<accession>A0ABX8XDQ2</accession>
<dbReference type="EMBL" id="CP080635">
    <property type="protein sequence ID" value="QYX73368.1"/>
    <property type="molecule type" value="Genomic_DNA"/>
</dbReference>
<sequence length="132" mass="14875">MTSSQLVKMRLELRRGVLVLAVLGLLKQAHYGYSLRKQLQEGGIDIDEGTLYPLVRRLADQGLLESEWRQAEGRERRYYQLSSLGAELLSQLTDEWQQLNGALAFLLEQSADTNGTDTTSSDKNSDTSQKEI</sequence>
<keyword evidence="4" id="KW-1185">Reference proteome</keyword>
<proteinExistence type="predicted"/>
<evidence type="ECO:0000259" key="2">
    <source>
        <dbReference type="Pfam" id="PF03551"/>
    </source>
</evidence>
<dbReference type="PANTHER" id="PTHR33169:SF14">
    <property type="entry name" value="TRANSCRIPTIONAL REGULATOR RV3488"/>
    <property type="match status" value="1"/>
</dbReference>
<gene>
    <name evidence="3" type="ORF">K3G22_02815</name>
</gene>
<dbReference type="InterPro" id="IPR005149">
    <property type="entry name" value="Tscrpt_reg_PadR_N"/>
</dbReference>
<dbReference type="InterPro" id="IPR036388">
    <property type="entry name" value="WH-like_DNA-bd_sf"/>
</dbReference>
<protein>
    <submittedName>
        <fullName evidence="3">PadR family transcriptional regulator</fullName>
    </submittedName>
</protein>
<dbReference type="SUPFAM" id="SSF46785">
    <property type="entry name" value="Winged helix' DNA-binding domain"/>
    <property type="match status" value="1"/>
</dbReference>
<name>A0ABX8XDQ2_SHEPU</name>
<dbReference type="Proteomes" id="UP000827084">
    <property type="component" value="Chromosome"/>
</dbReference>
<dbReference type="Gene3D" id="1.10.10.10">
    <property type="entry name" value="Winged helix-like DNA-binding domain superfamily/Winged helix DNA-binding domain"/>
    <property type="match status" value="1"/>
</dbReference>
<dbReference type="InterPro" id="IPR052509">
    <property type="entry name" value="Metal_resp_DNA-bind_regulator"/>
</dbReference>
<evidence type="ECO:0000313" key="3">
    <source>
        <dbReference type="EMBL" id="QYX73368.1"/>
    </source>
</evidence>
<feature type="domain" description="Transcription regulator PadR N-terminal" evidence="2">
    <location>
        <begin position="22"/>
        <end position="90"/>
    </location>
</feature>
<feature type="compositionally biased region" description="Basic and acidic residues" evidence="1">
    <location>
        <begin position="123"/>
        <end position="132"/>
    </location>
</feature>
<dbReference type="GeneID" id="67442155"/>
<reference evidence="3 4" key="1">
    <citation type="submission" date="2021-08" db="EMBL/GenBank/DDBJ databases">
        <title>Shewanella putrefaciens YZ-J, complete genome.</title>
        <authorList>
            <person name="Yi Z."/>
        </authorList>
    </citation>
    <scope>NUCLEOTIDE SEQUENCE [LARGE SCALE GENOMIC DNA]</scope>
    <source>
        <strain evidence="3 4">YZ-J</strain>
    </source>
</reference>
<dbReference type="RefSeq" id="WP_014609839.1">
    <property type="nucleotide sequence ID" value="NZ_BMPK01000004.1"/>
</dbReference>
<organism evidence="3 4">
    <name type="scientific">Shewanella putrefaciens</name>
    <name type="common">Pseudomonas putrefaciens</name>
    <dbReference type="NCBI Taxonomy" id="24"/>
    <lineage>
        <taxon>Bacteria</taxon>
        <taxon>Pseudomonadati</taxon>
        <taxon>Pseudomonadota</taxon>
        <taxon>Gammaproteobacteria</taxon>
        <taxon>Alteromonadales</taxon>
        <taxon>Shewanellaceae</taxon>
        <taxon>Shewanella</taxon>
    </lineage>
</organism>
<feature type="region of interest" description="Disordered" evidence="1">
    <location>
        <begin position="112"/>
        <end position="132"/>
    </location>
</feature>
<evidence type="ECO:0000256" key="1">
    <source>
        <dbReference type="SAM" id="MobiDB-lite"/>
    </source>
</evidence>
<feature type="compositionally biased region" description="Low complexity" evidence="1">
    <location>
        <begin position="112"/>
        <end position="122"/>
    </location>
</feature>
<dbReference type="Pfam" id="PF03551">
    <property type="entry name" value="PadR"/>
    <property type="match status" value="1"/>
</dbReference>
<dbReference type="InterPro" id="IPR036390">
    <property type="entry name" value="WH_DNA-bd_sf"/>
</dbReference>
<evidence type="ECO:0000313" key="4">
    <source>
        <dbReference type="Proteomes" id="UP000827084"/>
    </source>
</evidence>
<dbReference type="PANTHER" id="PTHR33169">
    <property type="entry name" value="PADR-FAMILY TRANSCRIPTIONAL REGULATOR"/>
    <property type="match status" value="1"/>
</dbReference>